<dbReference type="Proteomes" id="UP000837803">
    <property type="component" value="Unassembled WGS sequence"/>
</dbReference>
<organism evidence="2 3">
    <name type="scientific">Neolewinella maritima</name>
    <dbReference type="NCBI Taxonomy" id="1383882"/>
    <lineage>
        <taxon>Bacteria</taxon>
        <taxon>Pseudomonadati</taxon>
        <taxon>Bacteroidota</taxon>
        <taxon>Saprospiria</taxon>
        <taxon>Saprospirales</taxon>
        <taxon>Lewinellaceae</taxon>
        <taxon>Neolewinella</taxon>
    </lineage>
</organism>
<dbReference type="RefSeq" id="WP_238750024.1">
    <property type="nucleotide sequence ID" value="NZ_CAKLPZ010000001.1"/>
</dbReference>
<reference evidence="2" key="1">
    <citation type="submission" date="2021-12" db="EMBL/GenBank/DDBJ databases">
        <authorList>
            <person name="Rodrigo-Torres L."/>
            <person name="Arahal R. D."/>
            <person name="Lucena T."/>
        </authorList>
    </citation>
    <scope>NUCLEOTIDE SEQUENCE</scope>
    <source>
        <strain evidence="2">CECT 8419</strain>
    </source>
</reference>
<dbReference type="EMBL" id="CAKLPZ010000001">
    <property type="protein sequence ID" value="CAH0999815.1"/>
    <property type="molecule type" value="Genomic_DNA"/>
</dbReference>
<evidence type="ECO:0008006" key="4">
    <source>
        <dbReference type="Google" id="ProtNLM"/>
    </source>
</evidence>
<comment type="caution">
    <text evidence="2">The sequence shown here is derived from an EMBL/GenBank/DDBJ whole genome shotgun (WGS) entry which is preliminary data.</text>
</comment>
<proteinExistence type="predicted"/>
<evidence type="ECO:0000313" key="2">
    <source>
        <dbReference type="EMBL" id="CAH0999815.1"/>
    </source>
</evidence>
<feature type="compositionally biased region" description="Polar residues" evidence="1">
    <location>
        <begin position="175"/>
        <end position="222"/>
    </location>
</feature>
<evidence type="ECO:0000313" key="3">
    <source>
        <dbReference type="Proteomes" id="UP000837803"/>
    </source>
</evidence>
<feature type="region of interest" description="Disordered" evidence="1">
    <location>
        <begin position="171"/>
        <end position="235"/>
    </location>
</feature>
<evidence type="ECO:0000256" key="1">
    <source>
        <dbReference type="SAM" id="MobiDB-lite"/>
    </source>
</evidence>
<sequence length="516" mass="57079">MTPHAIDDLIRQRIAELPPQAPRGWEALEQQLDVTTPVPEASMDDMVADKLGTLAPAPTMGSWQAFEQKLRAAEVGTSSSVDTAVTEGLERSAPARVSGWAQLAARLDTIGKRREMVGCMKVTETAFLLSMLVLFVQFTELDIASSAHIASVTTEATPLEKGDFDTRSVAAHPAVSSTATSGTEVSLRSPLTTQADSPRNTQPAQTIPTSPPSRITDSSDAAVTSGPANDIESTVDMPTLAQLRYGVERDTPDLHPELQLGLLDDTRPIRYYVNVFASPMDLNQVKTRRNENFGIPERTLLSKDWSVGALLDISQGKNSIQTGIIYANRSYVPAEVLVLENQFRRRNENNRIRFGRLRYNTVSIPLNYQRVVRRTNDWQFSAGLGVAANVILASEFKLANNVTREELEHQIEVFRAESAQTATGKNQSLFLKGKSNFVDPSQGYLQGGSLIDNTSLYISGNIRVERLLDDRWSLYFSPTVSRLFTLREEDGGKGPLQDRIHNTMLRLGTRYRLTNK</sequence>
<gene>
    <name evidence="2" type="ORF">LEM8419_01111</name>
</gene>
<accession>A0ABN8F4W6</accession>
<name>A0ABN8F4W6_9BACT</name>
<protein>
    <recommendedName>
        <fullName evidence="4">Outer membrane beta-barrel protein</fullName>
    </recommendedName>
</protein>
<keyword evidence="3" id="KW-1185">Reference proteome</keyword>